<evidence type="ECO:0000313" key="1">
    <source>
        <dbReference type="EMBL" id="VVN69971.1"/>
    </source>
</evidence>
<dbReference type="EMBL" id="CABVHU010000001">
    <property type="protein sequence ID" value="VVN69971.1"/>
    <property type="molecule type" value="Genomic_DNA"/>
</dbReference>
<protein>
    <submittedName>
        <fullName evidence="1">Uncharacterized protein</fullName>
    </submittedName>
</protein>
<proteinExistence type="predicted"/>
<gene>
    <name evidence="1" type="ORF">PS833_00346</name>
</gene>
<dbReference type="Proteomes" id="UP000409037">
    <property type="component" value="Unassembled WGS sequence"/>
</dbReference>
<evidence type="ECO:0000313" key="2">
    <source>
        <dbReference type="Proteomes" id="UP000409037"/>
    </source>
</evidence>
<organism evidence="1 2">
    <name type="scientific">Pseudomonas fluorescens</name>
    <dbReference type="NCBI Taxonomy" id="294"/>
    <lineage>
        <taxon>Bacteria</taxon>
        <taxon>Pseudomonadati</taxon>
        <taxon>Pseudomonadota</taxon>
        <taxon>Gammaproteobacteria</taxon>
        <taxon>Pseudomonadales</taxon>
        <taxon>Pseudomonadaceae</taxon>
        <taxon>Pseudomonas</taxon>
    </lineage>
</organism>
<name>A0A5E7A0E3_PSEFL</name>
<dbReference type="AlphaFoldDB" id="A0A5E7A0E3"/>
<accession>A0A5E7A0E3</accession>
<sequence length="86" mass="9959">MIEAQTAPLPTSAMIDLRSSNEALSKYTERYDHLLPPLSLQLRQRMDYMLQPDAPKVPNEKPARLSSRPCTLTQEQALDRYFRQLL</sequence>
<reference evidence="1 2" key="1">
    <citation type="submission" date="2019-09" db="EMBL/GenBank/DDBJ databases">
        <authorList>
            <person name="Chandra G."/>
            <person name="Truman W A."/>
        </authorList>
    </citation>
    <scope>NUCLEOTIDE SEQUENCE [LARGE SCALE GENOMIC DNA]</scope>
    <source>
        <strain evidence="1">PS833</strain>
    </source>
</reference>